<feature type="domain" description="GOLD" evidence="2">
    <location>
        <begin position="264"/>
        <end position="358"/>
    </location>
</feature>
<protein>
    <submittedName>
        <fullName evidence="4">CRAL-TRIO domain-containing protein</fullName>
    </submittedName>
</protein>
<proteinExistence type="predicted"/>
<dbReference type="Pfam" id="PF00650">
    <property type="entry name" value="CRAL_TRIO"/>
    <property type="match status" value="1"/>
</dbReference>
<dbReference type="AlphaFoldDB" id="A0A914EKN9"/>
<dbReference type="PANTHER" id="PTHR23324">
    <property type="entry name" value="SEC14 RELATED PROTEIN"/>
    <property type="match status" value="1"/>
</dbReference>
<dbReference type="PANTHER" id="PTHR23324:SF7">
    <property type="entry name" value="CRAL-TRIO DOMAIN-CONTAINING PROTEIN"/>
    <property type="match status" value="1"/>
</dbReference>
<dbReference type="CDD" id="cd00170">
    <property type="entry name" value="SEC14"/>
    <property type="match status" value="1"/>
</dbReference>
<sequence>MEETSIFDDDFSLLRWLHFNDYKINEIVTKFKRSSSVLRALKLNNLEIDDIDEINKYINNLFPAAKHFPGGILGYDKDGHLIIVQALARSCPRELVKCGRVSDLYILALTECTLAYRLLRQQEKKTGHKLGIKVICDLDGWSMDLLYMPSAKLYMHLIRLLQEVFPDVSHQLIVVNSPSMISSVYQLFKHAFSEKSRDKIGFYSKDYKKKLIEDIGAENIYAKWGGTKVPKQGSPETGLLRMGDKPDDSLIYDPSKNPLHPDPKKFTKISIGSKHKTEIKIHVDKPGSTLNWLFLTDGEVDFSITHNEQEVWPRFRISTEFVPEYGSIKCDQCGDYVLTFDNTFSTFFSKEVKFHVFIK</sequence>
<dbReference type="Gene3D" id="3.40.525.10">
    <property type="entry name" value="CRAL-TRIO lipid binding domain"/>
    <property type="match status" value="1"/>
</dbReference>
<dbReference type="SUPFAM" id="SSF52087">
    <property type="entry name" value="CRAL/TRIO domain"/>
    <property type="match status" value="1"/>
</dbReference>
<dbReference type="InterPro" id="IPR036598">
    <property type="entry name" value="GOLD_dom_sf"/>
</dbReference>
<keyword evidence="3" id="KW-1185">Reference proteome</keyword>
<dbReference type="GO" id="GO:0005737">
    <property type="term" value="C:cytoplasm"/>
    <property type="evidence" value="ECO:0007669"/>
    <property type="project" value="TreeGrafter"/>
</dbReference>
<name>A0A914EKN9_9BILA</name>
<dbReference type="Proteomes" id="UP000887540">
    <property type="component" value="Unplaced"/>
</dbReference>
<evidence type="ECO:0000259" key="1">
    <source>
        <dbReference type="PROSITE" id="PS50191"/>
    </source>
</evidence>
<dbReference type="InterPro" id="IPR051064">
    <property type="entry name" value="SEC14/CRAL-TRIO_domain"/>
</dbReference>
<accession>A0A914EKN9</accession>
<feature type="domain" description="CRAL-TRIO" evidence="1">
    <location>
        <begin position="65"/>
        <end position="232"/>
    </location>
</feature>
<evidence type="ECO:0000313" key="3">
    <source>
        <dbReference type="Proteomes" id="UP000887540"/>
    </source>
</evidence>
<dbReference type="SUPFAM" id="SSF101576">
    <property type="entry name" value="Supernatant protein factor (SPF), C-terminal domain"/>
    <property type="match status" value="1"/>
</dbReference>
<organism evidence="3 4">
    <name type="scientific">Acrobeloides nanus</name>
    <dbReference type="NCBI Taxonomy" id="290746"/>
    <lineage>
        <taxon>Eukaryota</taxon>
        <taxon>Metazoa</taxon>
        <taxon>Ecdysozoa</taxon>
        <taxon>Nematoda</taxon>
        <taxon>Chromadorea</taxon>
        <taxon>Rhabditida</taxon>
        <taxon>Tylenchina</taxon>
        <taxon>Cephalobomorpha</taxon>
        <taxon>Cephaloboidea</taxon>
        <taxon>Cephalobidae</taxon>
        <taxon>Acrobeloides</taxon>
    </lineage>
</organism>
<reference evidence="4" key="1">
    <citation type="submission" date="2022-11" db="UniProtKB">
        <authorList>
            <consortium name="WormBaseParasite"/>
        </authorList>
    </citation>
    <scope>IDENTIFICATION</scope>
</reference>
<dbReference type="SMART" id="SM00516">
    <property type="entry name" value="SEC14"/>
    <property type="match status" value="1"/>
</dbReference>
<dbReference type="WBParaSite" id="ACRNAN_scaffold9142.g30205.t1">
    <property type="protein sequence ID" value="ACRNAN_scaffold9142.g30205.t1"/>
    <property type="gene ID" value="ACRNAN_scaffold9142.g30205"/>
</dbReference>
<dbReference type="InterPro" id="IPR001251">
    <property type="entry name" value="CRAL-TRIO_dom"/>
</dbReference>
<evidence type="ECO:0000259" key="2">
    <source>
        <dbReference type="PROSITE" id="PS50866"/>
    </source>
</evidence>
<dbReference type="PROSITE" id="PS50191">
    <property type="entry name" value="CRAL_TRIO"/>
    <property type="match status" value="1"/>
</dbReference>
<dbReference type="InterPro" id="IPR036865">
    <property type="entry name" value="CRAL-TRIO_dom_sf"/>
</dbReference>
<dbReference type="InterPro" id="IPR009038">
    <property type="entry name" value="GOLD_dom"/>
</dbReference>
<evidence type="ECO:0000313" key="4">
    <source>
        <dbReference type="WBParaSite" id="ACRNAN_scaffold9142.g30205.t1"/>
    </source>
</evidence>
<dbReference type="PROSITE" id="PS50866">
    <property type="entry name" value="GOLD"/>
    <property type="match status" value="1"/>
</dbReference>
<dbReference type="Gene3D" id="2.60.120.680">
    <property type="entry name" value="GOLD domain"/>
    <property type="match status" value="1"/>
</dbReference>